<dbReference type="Pfam" id="PF04542">
    <property type="entry name" value="Sigma70_r2"/>
    <property type="match status" value="1"/>
</dbReference>
<protein>
    <submittedName>
        <fullName evidence="7">RNA polymerase sigma-70 factor</fullName>
    </submittedName>
</protein>
<comment type="similarity">
    <text evidence="1">Belongs to the sigma-70 factor family. ECF subfamily.</text>
</comment>
<dbReference type="InterPro" id="IPR036388">
    <property type="entry name" value="WH-like_DNA-bd_sf"/>
</dbReference>
<dbReference type="SUPFAM" id="SSF88659">
    <property type="entry name" value="Sigma3 and sigma4 domains of RNA polymerase sigma factors"/>
    <property type="match status" value="1"/>
</dbReference>
<evidence type="ECO:0000256" key="4">
    <source>
        <dbReference type="ARBA" id="ARBA00023163"/>
    </source>
</evidence>
<feature type="domain" description="RNA polymerase sigma-70 region 2" evidence="5">
    <location>
        <begin position="30"/>
        <end position="93"/>
    </location>
</feature>
<dbReference type="Pfam" id="PF08281">
    <property type="entry name" value="Sigma70_r4_2"/>
    <property type="match status" value="1"/>
</dbReference>
<dbReference type="Gene3D" id="1.10.10.10">
    <property type="entry name" value="Winged helix-like DNA-binding domain superfamily/Winged helix DNA-binding domain"/>
    <property type="match status" value="1"/>
</dbReference>
<reference evidence="7 8" key="1">
    <citation type="journal article" date="2023" name="Microbiol. Resour. Announc.">
        <title>Complete Genome Sequence of Imperialibacter roseus strain P4T.</title>
        <authorList>
            <person name="Tizabi D.R."/>
            <person name="Bachvaroff T."/>
            <person name="Hill R.T."/>
        </authorList>
    </citation>
    <scope>NUCLEOTIDE SEQUENCE [LARGE SCALE GENOMIC DNA]</scope>
    <source>
        <strain evidence="7 8">P4T</strain>
    </source>
</reference>
<dbReference type="InterPro" id="IPR013249">
    <property type="entry name" value="RNA_pol_sigma70_r4_t2"/>
</dbReference>
<sequence>MKVLSSSYANDNELLEAFQRGEKDAFIVIYERFWNRIFLIAYKSTRNKEVSEDLVQNLFLKLWDKRDLLHIKQIEAYLHSSIRNSVIDYIHSQVVRNKYLDYLKVSPPTGENNTDRMMAVSDLSKLIEEGLTQLPEKSRSIFRMNRLDHSPVEEIAQKLKISEKAVQYHLTKSLKVMRLYLRSIIFSLLLIFLG</sequence>
<evidence type="ECO:0000256" key="3">
    <source>
        <dbReference type="ARBA" id="ARBA00023082"/>
    </source>
</evidence>
<accession>A0ABZ0INX0</accession>
<dbReference type="NCBIfam" id="TIGR02937">
    <property type="entry name" value="sigma70-ECF"/>
    <property type="match status" value="1"/>
</dbReference>
<dbReference type="InterPro" id="IPR039425">
    <property type="entry name" value="RNA_pol_sigma-70-like"/>
</dbReference>
<keyword evidence="2" id="KW-0805">Transcription regulation</keyword>
<feature type="domain" description="RNA polymerase sigma factor 70 region 4 type 2" evidence="6">
    <location>
        <begin position="126"/>
        <end position="175"/>
    </location>
</feature>
<dbReference type="Proteomes" id="UP001302349">
    <property type="component" value="Chromosome"/>
</dbReference>
<dbReference type="PANTHER" id="PTHR43133">
    <property type="entry name" value="RNA POLYMERASE ECF-TYPE SIGMA FACTO"/>
    <property type="match status" value="1"/>
</dbReference>
<dbReference type="SUPFAM" id="SSF88946">
    <property type="entry name" value="Sigma2 domain of RNA polymerase sigma factors"/>
    <property type="match status" value="1"/>
</dbReference>
<dbReference type="InterPro" id="IPR013325">
    <property type="entry name" value="RNA_pol_sigma_r2"/>
</dbReference>
<evidence type="ECO:0000256" key="2">
    <source>
        <dbReference type="ARBA" id="ARBA00023015"/>
    </source>
</evidence>
<dbReference type="InterPro" id="IPR014284">
    <property type="entry name" value="RNA_pol_sigma-70_dom"/>
</dbReference>
<keyword evidence="4" id="KW-0804">Transcription</keyword>
<dbReference type="NCBIfam" id="TIGR02985">
    <property type="entry name" value="Sig70_bacteroi1"/>
    <property type="match status" value="1"/>
</dbReference>
<dbReference type="InterPro" id="IPR007627">
    <property type="entry name" value="RNA_pol_sigma70_r2"/>
</dbReference>
<evidence type="ECO:0000313" key="8">
    <source>
        <dbReference type="Proteomes" id="UP001302349"/>
    </source>
</evidence>
<keyword evidence="8" id="KW-1185">Reference proteome</keyword>
<dbReference type="PANTHER" id="PTHR43133:SF46">
    <property type="entry name" value="RNA POLYMERASE SIGMA-70 FACTOR ECF SUBFAMILY"/>
    <property type="match status" value="1"/>
</dbReference>
<dbReference type="RefSeq" id="WP_317488789.1">
    <property type="nucleotide sequence ID" value="NZ_CP136051.1"/>
</dbReference>
<dbReference type="Gene3D" id="1.10.1740.10">
    <property type="match status" value="1"/>
</dbReference>
<gene>
    <name evidence="7" type="ORF">RT717_23525</name>
</gene>
<proteinExistence type="inferred from homology"/>
<name>A0ABZ0INX0_9BACT</name>
<dbReference type="InterPro" id="IPR013324">
    <property type="entry name" value="RNA_pol_sigma_r3/r4-like"/>
</dbReference>
<evidence type="ECO:0000256" key="1">
    <source>
        <dbReference type="ARBA" id="ARBA00010641"/>
    </source>
</evidence>
<evidence type="ECO:0000259" key="5">
    <source>
        <dbReference type="Pfam" id="PF04542"/>
    </source>
</evidence>
<dbReference type="EMBL" id="CP136051">
    <property type="protein sequence ID" value="WOK06050.1"/>
    <property type="molecule type" value="Genomic_DNA"/>
</dbReference>
<evidence type="ECO:0000259" key="6">
    <source>
        <dbReference type="Pfam" id="PF08281"/>
    </source>
</evidence>
<organism evidence="7 8">
    <name type="scientific">Imperialibacter roseus</name>
    <dbReference type="NCBI Taxonomy" id="1324217"/>
    <lineage>
        <taxon>Bacteria</taxon>
        <taxon>Pseudomonadati</taxon>
        <taxon>Bacteroidota</taxon>
        <taxon>Cytophagia</taxon>
        <taxon>Cytophagales</taxon>
        <taxon>Flammeovirgaceae</taxon>
        <taxon>Imperialibacter</taxon>
    </lineage>
</organism>
<dbReference type="InterPro" id="IPR014327">
    <property type="entry name" value="RNA_pol_sigma70_bacteroid"/>
</dbReference>
<keyword evidence="3" id="KW-0731">Sigma factor</keyword>
<evidence type="ECO:0000313" key="7">
    <source>
        <dbReference type="EMBL" id="WOK06050.1"/>
    </source>
</evidence>